<dbReference type="Pfam" id="PF02604">
    <property type="entry name" value="PhdYeFM_antitox"/>
    <property type="match status" value="1"/>
</dbReference>
<organism evidence="3 4">
    <name type="scientific">Hafnia psychrotolerans</name>
    <dbReference type="NCBI Taxonomy" id="1477018"/>
    <lineage>
        <taxon>Bacteria</taxon>
        <taxon>Pseudomonadati</taxon>
        <taxon>Pseudomonadota</taxon>
        <taxon>Gammaproteobacteria</taxon>
        <taxon>Enterobacterales</taxon>
        <taxon>Hafniaceae</taxon>
        <taxon>Hafnia</taxon>
    </lineage>
</organism>
<dbReference type="SUPFAM" id="SSF143120">
    <property type="entry name" value="YefM-like"/>
    <property type="match status" value="1"/>
</dbReference>
<reference evidence="4" key="1">
    <citation type="journal article" date="2019" name="Int. J. Syst. Evol. Microbiol.">
        <title>The Global Catalogue of Microorganisms (GCM) 10K type strain sequencing project: providing services to taxonomists for standard genome sequencing and annotation.</title>
        <authorList>
            <consortium name="The Broad Institute Genomics Platform"/>
            <consortium name="The Broad Institute Genome Sequencing Center for Infectious Disease"/>
            <person name="Wu L."/>
            <person name="Ma J."/>
        </authorList>
    </citation>
    <scope>NUCLEOTIDE SEQUENCE [LARGE SCALE GENOMIC DNA]</scope>
    <source>
        <strain evidence="4">CGMCC 1.12806</strain>
    </source>
</reference>
<name>A0ABQ1FVD1_9GAMM</name>
<gene>
    <name evidence="3" type="ORF">GCM10011328_00940</name>
</gene>
<dbReference type="RefSeq" id="WP_188469343.1">
    <property type="nucleotide sequence ID" value="NZ_BMFZ01000001.1"/>
</dbReference>
<comment type="caution">
    <text evidence="3">The sequence shown here is derived from an EMBL/GenBank/DDBJ whole genome shotgun (WGS) entry which is preliminary data.</text>
</comment>
<protein>
    <recommendedName>
        <fullName evidence="2">Antitoxin</fullName>
    </recommendedName>
</protein>
<dbReference type="InterPro" id="IPR006442">
    <property type="entry name" value="Antitoxin_Phd/YefM"/>
</dbReference>
<dbReference type="PANTHER" id="PTHR33713">
    <property type="entry name" value="ANTITOXIN YAFN-RELATED"/>
    <property type="match status" value="1"/>
</dbReference>
<sequence length="87" mass="9479">MHTLTSTELRQTLAPVLDEVSASRAPIMVTRQGAENVILIAESEWSAMQETLHLFSNPANAAHLMESIAQAERGEVIPFDLSAGTFK</sequence>
<accession>A0ABQ1FVD1</accession>
<dbReference type="NCBIfam" id="TIGR01552">
    <property type="entry name" value="phd_fam"/>
    <property type="match status" value="1"/>
</dbReference>
<dbReference type="EMBL" id="BMFZ01000001">
    <property type="protein sequence ID" value="GGA30213.1"/>
    <property type="molecule type" value="Genomic_DNA"/>
</dbReference>
<dbReference type="Gene3D" id="3.40.1620.10">
    <property type="entry name" value="YefM-like domain"/>
    <property type="match status" value="1"/>
</dbReference>
<proteinExistence type="inferred from homology"/>
<dbReference type="InterPro" id="IPR036165">
    <property type="entry name" value="YefM-like_sf"/>
</dbReference>
<evidence type="ECO:0000313" key="4">
    <source>
        <dbReference type="Proteomes" id="UP000627464"/>
    </source>
</evidence>
<dbReference type="InterPro" id="IPR051405">
    <property type="entry name" value="phD/YefM_antitoxin"/>
</dbReference>
<comment type="function">
    <text evidence="2">Antitoxin component of a type II toxin-antitoxin (TA) system.</text>
</comment>
<evidence type="ECO:0000256" key="1">
    <source>
        <dbReference type="ARBA" id="ARBA00009981"/>
    </source>
</evidence>
<dbReference type="Gene3D" id="6.10.250.330">
    <property type="match status" value="1"/>
</dbReference>
<keyword evidence="4" id="KW-1185">Reference proteome</keyword>
<evidence type="ECO:0000256" key="2">
    <source>
        <dbReference type="RuleBase" id="RU362080"/>
    </source>
</evidence>
<dbReference type="PANTHER" id="PTHR33713:SF6">
    <property type="entry name" value="ANTITOXIN YEFM"/>
    <property type="match status" value="1"/>
</dbReference>
<evidence type="ECO:0000313" key="3">
    <source>
        <dbReference type="EMBL" id="GGA30213.1"/>
    </source>
</evidence>
<dbReference type="Proteomes" id="UP000627464">
    <property type="component" value="Unassembled WGS sequence"/>
</dbReference>
<comment type="similarity">
    <text evidence="1 2">Belongs to the phD/YefM antitoxin family.</text>
</comment>